<dbReference type="GO" id="GO:0004567">
    <property type="term" value="F:beta-mannosidase activity"/>
    <property type="evidence" value="ECO:0007669"/>
    <property type="project" value="UniProtKB-EC"/>
</dbReference>
<dbReference type="InterPro" id="IPR036156">
    <property type="entry name" value="Beta-gal/glucu_dom_sf"/>
</dbReference>
<feature type="domain" description="Glycoside hydrolase family 2 immunoglobulin-like beta-sandwich" evidence="5">
    <location>
        <begin position="108"/>
        <end position="211"/>
    </location>
</feature>
<dbReference type="InterPro" id="IPR006102">
    <property type="entry name" value="Ig-like_GH2"/>
</dbReference>
<proteinExistence type="predicted"/>
<comment type="catalytic activity">
    <reaction evidence="1">
        <text>Hydrolysis of terminal, non-reducing beta-D-mannose residues in beta-D-mannosides.</text>
        <dbReference type="EC" id="3.2.1.25"/>
    </reaction>
</comment>
<protein>
    <recommendedName>
        <fullName evidence="2">beta-mannosidase</fullName>
        <ecNumber evidence="2">3.2.1.25</ecNumber>
    </recommendedName>
</protein>
<dbReference type="PANTHER" id="PTHR43730:SF1">
    <property type="entry name" value="BETA-MANNOSIDASE"/>
    <property type="match status" value="1"/>
</dbReference>
<feature type="non-terminal residue" evidence="7">
    <location>
        <position position="1"/>
    </location>
</feature>
<feature type="non-terminal residue" evidence="7">
    <location>
        <position position="285"/>
    </location>
</feature>
<dbReference type="SUPFAM" id="SSF49303">
    <property type="entry name" value="beta-Galactosidase/glucuronidase domain"/>
    <property type="match status" value="1"/>
</dbReference>
<evidence type="ECO:0000259" key="6">
    <source>
        <dbReference type="Pfam" id="PF22666"/>
    </source>
</evidence>
<gene>
    <name evidence="7" type="ORF">S01H1_25337</name>
</gene>
<dbReference type="SUPFAM" id="SSF51445">
    <property type="entry name" value="(Trans)glycosidases"/>
    <property type="match status" value="1"/>
</dbReference>
<evidence type="ECO:0000256" key="2">
    <source>
        <dbReference type="ARBA" id="ARBA00012754"/>
    </source>
</evidence>
<evidence type="ECO:0000256" key="4">
    <source>
        <dbReference type="ARBA" id="ARBA00023295"/>
    </source>
</evidence>
<dbReference type="GO" id="GO:0005975">
    <property type="term" value="P:carbohydrate metabolic process"/>
    <property type="evidence" value="ECO:0007669"/>
    <property type="project" value="InterPro"/>
</dbReference>
<dbReference type="Gene3D" id="2.60.40.10">
    <property type="entry name" value="Immunoglobulins"/>
    <property type="match status" value="1"/>
</dbReference>
<dbReference type="GO" id="GO:0006516">
    <property type="term" value="P:glycoprotein catabolic process"/>
    <property type="evidence" value="ECO:0007669"/>
    <property type="project" value="TreeGrafter"/>
</dbReference>
<dbReference type="InterPro" id="IPR017853">
    <property type="entry name" value="GH"/>
</dbReference>
<dbReference type="EMBL" id="BARS01015296">
    <property type="protein sequence ID" value="GAF88871.1"/>
    <property type="molecule type" value="Genomic_DNA"/>
</dbReference>
<dbReference type="InterPro" id="IPR050887">
    <property type="entry name" value="Beta-mannosidase_GH2"/>
</dbReference>
<accession>X0TNN7</accession>
<reference evidence="7" key="1">
    <citation type="journal article" date="2014" name="Front. Microbiol.">
        <title>High frequency of phylogenetically diverse reductive dehalogenase-homologous genes in deep subseafloor sedimentary metagenomes.</title>
        <authorList>
            <person name="Kawai M."/>
            <person name="Futagami T."/>
            <person name="Toyoda A."/>
            <person name="Takaki Y."/>
            <person name="Nishi S."/>
            <person name="Hori S."/>
            <person name="Arai W."/>
            <person name="Tsubouchi T."/>
            <person name="Morono Y."/>
            <person name="Uchiyama I."/>
            <person name="Ito T."/>
            <person name="Fujiyama A."/>
            <person name="Inagaki F."/>
            <person name="Takami H."/>
        </authorList>
    </citation>
    <scope>NUCLEOTIDE SEQUENCE</scope>
    <source>
        <strain evidence="7">Expedition CK06-06</strain>
    </source>
</reference>
<dbReference type="Pfam" id="PF00703">
    <property type="entry name" value="Glyco_hydro_2"/>
    <property type="match status" value="1"/>
</dbReference>
<dbReference type="Pfam" id="PF22666">
    <property type="entry name" value="Glyco_hydro_2_N2"/>
    <property type="match status" value="1"/>
</dbReference>
<keyword evidence="4" id="KW-0326">Glycosidase</keyword>
<dbReference type="EC" id="3.2.1.25" evidence="2"/>
<dbReference type="InterPro" id="IPR054593">
    <property type="entry name" value="Beta-mannosidase-like_N2"/>
</dbReference>
<name>X0TNN7_9ZZZZ</name>
<comment type="caution">
    <text evidence="7">The sequence shown here is derived from an EMBL/GenBank/DDBJ whole genome shotgun (WGS) entry which is preliminary data.</text>
</comment>
<dbReference type="Gene3D" id="2.60.120.260">
    <property type="entry name" value="Galactose-binding domain-like"/>
    <property type="match status" value="1"/>
</dbReference>
<dbReference type="SUPFAM" id="SSF49785">
    <property type="entry name" value="Galactose-binding domain-like"/>
    <property type="match status" value="1"/>
</dbReference>
<dbReference type="AlphaFoldDB" id="X0TNN7"/>
<evidence type="ECO:0000256" key="3">
    <source>
        <dbReference type="ARBA" id="ARBA00022801"/>
    </source>
</evidence>
<evidence type="ECO:0000259" key="5">
    <source>
        <dbReference type="Pfam" id="PF00703"/>
    </source>
</evidence>
<dbReference type="Gene3D" id="3.20.20.80">
    <property type="entry name" value="Glycosidases"/>
    <property type="match status" value="1"/>
</dbReference>
<dbReference type="InterPro" id="IPR008979">
    <property type="entry name" value="Galactose-bd-like_sf"/>
</dbReference>
<sequence>ADGLDTLAEVKLNGEVLGVADNQFRRWRWEVGVLLRGGDNTLEILFSSPVADIAAQQSRRRMNSVSQTMDGAPHLRKAPCQFGWDWGPKLPSIGIWKDVRLEGRSVARMEDVHLRQVHGDGVVTVRADVRVEAWSDGELDVALTVSAPDKTRTYEAESKIDGGKATLAVQVDDPLLWWPNGYGEQNLYDVTVAIRADGRPVDRSDDKTGLRTIELRQENDAWGRSFRFVVNGVAIFVKGSNWIPADSFVTRVSDEHLDHLIRSVAATHQTMLRVWGGGFYEDDRF</sequence>
<evidence type="ECO:0000256" key="1">
    <source>
        <dbReference type="ARBA" id="ARBA00000829"/>
    </source>
</evidence>
<dbReference type="PANTHER" id="PTHR43730">
    <property type="entry name" value="BETA-MANNOSIDASE"/>
    <property type="match status" value="1"/>
</dbReference>
<dbReference type="InterPro" id="IPR013783">
    <property type="entry name" value="Ig-like_fold"/>
</dbReference>
<evidence type="ECO:0000313" key="7">
    <source>
        <dbReference type="EMBL" id="GAF88871.1"/>
    </source>
</evidence>
<feature type="domain" description="Beta-mannosidase-like galactose-binding" evidence="6">
    <location>
        <begin position="2"/>
        <end position="97"/>
    </location>
</feature>
<organism evidence="7">
    <name type="scientific">marine sediment metagenome</name>
    <dbReference type="NCBI Taxonomy" id="412755"/>
    <lineage>
        <taxon>unclassified sequences</taxon>
        <taxon>metagenomes</taxon>
        <taxon>ecological metagenomes</taxon>
    </lineage>
</organism>
<keyword evidence="3" id="KW-0378">Hydrolase</keyword>